<feature type="domain" description="DUF11" evidence="2">
    <location>
        <begin position="1006"/>
        <end position="1109"/>
    </location>
</feature>
<sequence>MLYLFHTTYFYLTSLFRSSFIIQLIFLWVCLINSFSLFGQTTYYVAANGQDTNPGTTADAPLQNLAKVNQLSLQPGDAVLFRRGDTFRGTLLIRQSGTSSQAIVFDAYGSGPKPTLAGSVAVTIWSNMGGNIWQAACPDCGNTVTGVFQNETSLPLGRYPNSNTSNKGYLTIGSHTGQNQIVSQEHLPDNINWVGGEAVMRPTQWIIDRATIQQQSGDVLSLTNYLNSSGYQPSDGWGYFIQNHPATLDQNGEWYYDAANKIIKLFSDQINPNNQAITAATQSRGVDATGVSNIILRNLHITQTLNESVSATNVSSFTLSANDITNSGEDGISVKGRGSNVFVENNTLLGVNNNGVWFDAYQNVTFRGNRLRRIGVIPGRGKGGDGQYNGLQSTANDTVLIENNTIDSVGYNSVTVWSNTIVRQNIISNYCMTKSDGGGIYIWNGLKAPMTNIHIVSNIIYNGLGAPEGSFRHEYSGANGIFLDDCVENVEIKNNTVFHNIQWGVFLHAVSSITFTDNTLFDNGVSQLSVYPNGNFCLIRNNVITNNMLVSKLASQLVAQYESYTDDLFQYGTIDYNYYVRPYDDSATIRGFINASQGGQGGNYALPDWMGFSRGFDRHSKRSPLTYKQYRNDGAGGTNRFTSSFDTNLDDWHIVYSNNNNAEAALDNTNKLDGNSLRISFPTPSGQSNSYAQAIRRIGTLTKGKTYVLRFDAVASTTASISVYLRSYGPPYTEYDRRYTVAMSPTRTNHELFFTASADGIDPIIMIQIDGEGQTFWLDNIRLQEDAPIQNNPDEFIRLFYNPTLKDSLITLSGAYRDVKNQVCAKSFTLSPFTSIVLLKDTLPVSLADLSLSLQAAKRIVQVNESIAIRLRVTNQSNTQAALARWTYRLPTNLQFMDTNGQVYSDNVMTGTVYKLLPLADTTFMILVRPTAVGLFRTAAQITTATSPDPDSTPNSGTADGEDDVATVDFRVLGPATTVFESPNPNQRLLPAVASSQPTPVPNQADLSLHMDVSKRVLALGETITFTVYVNNAGGHTADIVQLENQLPDGFELVNAAGWAANGRLLSITLRYIAANTTVSLPIQARLTSPGHWINRAQISETTIDDPDSIPGNGYTNGEDDQTQLDLRSR</sequence>
<dbReference type="InterPro" id="IPR039448">
    <property type="entry name" value="Beta_helix"/>
</dbReference>
<feature type="compositionally biased region" description="Low complexity" evidence="1">
    <location>
        <begin position="944"/>
        <end position="958"/>
    </location>
</feature>
<dbReference type="SUPFAM" id="SSF49785">
    <property type="entry name" value="Galactose-binding domain-like"/>
    <property type="match status" value="1"/>
</dbReference>
<feature type="domain" description="Right handed beta helix" evidence="3">
    <location>
        <begin position="390"/>
        <end position="548"/>
    </location>
</feature>
<dbReference type="SUPFAM" id="SSF51126">
    <property type="entry name" value="Pectin lyase-like"/>
    <property type="match status" value="2"/>
</dbReference>
<dbReference type="Gene3D" id="2.160.20.10">
    <property type="entry name" value="Single-stranded right-handed beta-helix, Pectin lyase-like"/>
    <property type="match status" value="2"/>
</dbReference>
<keyword evidence="5" id="KW-1185">Reference proteome</keyword>
<dbReference type="PANTHER" id="PTHR36453:SF1">
    <property type="entry name" value="RIGHT HANDED BETA HELIX DOMAIN-CONTAINING PROTEIN"/>
    <property type="match status" value="1"/>
</dbReference>
<dbReference type="Pfam" id="PF13229">
    <property type="entry name" value="Beta_helix"/>
    <property type="match status" value="1"/>
</dbReference>
<evidence type="ECO:0000259" key="3">
    <source>
        <dbReference type="Pfam" id="PF13229"/>
    </source>
</evidence>
<gene>
    <name evidence="4" type="ORF">SAMN05216167_13637</name>
</gene>
<dbReference type="InterPro" id="IPR011050">
    <property type="entry name" value="Pectin_lyase_fold/virulence"/>
</dbReference>
<dbReference type="AlphaFoldDB" id="A0A1I2H0W6"/>
<dbReference type="Pfam" id="PF01345">
    <property type="entry name" value="DUF11"/>
    <property type="match status" value="2"/>
</dbReference>
<proteinExistence type="predicted"/>
<dbReference type="InterPro" id="IPR012334">
    <property type="entry name" value="Pectin_lyas_fold"/>
</dbReference>
<accession>A0A1I2H0W6</accession>
<dbReference type="SMART" id="SM00710">
    <property type="entry name" value="PbH1"/>
    <property type="match status" value="8"/>
</dbReference>
<dbReference type="OrthoDB" id="976933at2"/>
<dbReference type="InterPro" id="IPR006626">
    <property type="entry name" value="PbH1"/>
</dbReference>
<dbReference type="Proteomes" id="UP000198598">
    <property type="component" value="Unassembled WGS sequence"/>
</dbReference>
<dbReference type="STRING" id="662367.SAMN05216167_13637"/>
<feature type="domain" description="DUF11" evidence="2">
    <location>
        <begin position="849"/>
        <end position="959"/>
    </location>
</feature>
<evidence type="ECO:0000313" key="4">
    <source>
        <dbReference type="EMBL" id="SFF22456.1"/>
    </source>
</evidence>
<reference evidence="4 5" key="1">
    <citation type="submission" date="2016-10" db="EMBL/GenBank/DDBJ databases">
        <authorList>
            <person name="de Groot N.N."/>
        </authorList>
    </citation>
    <scope>NUCLEOTIDE SEQUENCE [LARGE SCALE GENOMIC DNA]</scope>
    <source>
        <strain evidence="4 5">DSM 26130</strain>
    </source>
</reference>
<dbReference type="InterPro" id="IPR001434">
    <property type="entry name" value="OmcB-like_DUF11"/>
</dbReference>
<name>A0A1I2H0W6_9BACT</name>
<dbReference type="Gene3D" id="2.60.120.260">
    <property type="entry name" value="Galactose-binding domain-like"/>
    <property type="match status" value="1"/>
</dbReference>
<dbReference type="NCBIfam" id="TIGR01451">
    <property type="entry name" value="B_ant_repeat"/>
    <property type="match status" value="1"/>
</dbReference>
<dbReference type="InterPro" id="IPR047589">
    <property type="entry name" value="DUF11_rpt"/>
</dbReference>
<evidence type="ECO:0000313" key="5">
    <source>
        <dbReference type="Proteomes" id="UP000198598"/>
    </source>
</evidence>
<dbReference type="PANTHER" id="PTHR36453">
    <property type="entry name" value="SECRETED PROTEIN-RELATED"/>
    <property type="match status" value="1"/>
</dbReference>
<evidence type="ECO:0000256" key="1">
    <source>
        <dbReference type="SAM" id="MobiDB-lite"/>
    </source>
</evidence>
<feature type="region of interest" description="Disordered" evidence="1">
    <location>
        <begin position="1100"/>
        <end position="1130"/>
    </location>
</feature>
<dbReference type="RefSeq" id="WP_093834638.1">
    <property type="nucleotide sequence ID" value="NZ_FOLQ01000036.1"/>
</dbReference>
<organism evidence="4 5">
    <name type="scientific">Spirosoma endophyticum</name>
    <dbReference type="NCBI Taxonomy" id="662367"/>
    <lineage>
        <taxon>Bacteria</taxon>
        <taxon>Pseudomonadati</taxon>
        <taxon>Bacteroidota</taxon>
        <taxon>Cytophagia</taxon>
        <taxon>Cytophagales</taxon>
        <taxon>Cytophagaceae</taxon>
        <taxon>Spirosoma</taxon>
    </lineage>
</organism>
<dbReference type="InterPro" id="IPR008979">
    <property type="entry name" value="Galactose-bd-like_sf"/>
</dbReference>
<evidence type="ECO:0000259" key="2">
    <source>
        <dbReference type="Pfam" id="PF01345"/>
    </source>
</evidence>
<protein>
    <submittedName>
        <fullName evidence="4">Conserved repeat domain-containing protein</fullName>
    </submittedName>
</protein>
<dbReference type="EMBL" id="FOLQ01000036">
    <property type="protein sequence ID" value="SFF22456.1"/>
    <property type="molecule type" value="Genomic_DNA"/>
</dbReference>
<feature type="region of interest" description="Disordered" evidence="1">
    <location>
        <begin position="944"/>
        <end position="963"/>
    </location>
</feature>